<dbReference type="Pfam" id="PF00672">
    <property type="entry name" value="HAMP"/>
    <property type="match status" value="1"/>
</dbReference>
<comment type="catalytic activity">
    <reaction evidence="1">
        <text>ATP + protein L-histidine = ADP + protein N-phospho-L-histidine.</text>
        <dbReference type="EC" id="2.7.13.3"/>
    </reaction>
</comment>
<dbReference type="EMBL" id="CP081864">
    <property type="protein sequence ID" value="QZN98198.1"/>
    <property type="molecule type" value="Genomic_DNA"/>
</dbReference>
<dbReference type="SMART" id="SM00304">
    <property type="entry name" value="HAMP"/>
    <property type="match status" value="1"/>
</dbReference>
<dbReference type="SUPFAM" id="SSF55874">
    <property type="entry name" value="ATPase domain of HSP90 chaperone/DNA topoisomerase II/histidine kinase"/>
    <property type="match status" value="1"/>
</dbReference>
<keyword evidence="6 11" id="KW-0812">Transmembrane</keyword>
<dbReference type="PROSITE" id="PS50109">
    <property type="entry name" value="HIS_KIN"/>
    <property type="match status" value="1"/>
</dbReference>
<dbReference type="PROSITE" id="PS50885">
    <property type="entry name" value="HAMP"/>
    <property type="match status" value="1"/>
</dbReference>
<dbReference type="SUPFAM" id="SSF47384">
    <property type="entry name" value="Homodimeric domain of signal transducing histidine kinase"/>
    <property type="match status" value="1"/>
</dbReference>
<keyword evidence="4" id="KW-0597">Phosphoprotein</keyword>
<dbReference type="PRINTS" id="PR00344">
    <property type="entry name" value="BCTRLSENSOR"/>
</dbReference>
<dbReference type="PANTHER" id="PTHR45436:SF7">
    <property type="entry name" value="SENSOR PROTEIN BASS"/>
    <property type="match status" value="1"/>
</dbReference>
<evidence type="ECO:0000313" key="15">
    <source>
        <dbReference type="Proteomes" id="UP000825886"/>
    </source>
</evidence>
<keyword evidence="8 11" id="KW-1133">Transmembrane helix</keyword>
<evidence type="ECO:0000256" key="9">
    <source>
        <dbReference type="ARBA" id="ARBA00023012"/>
    </source>
</evidence>
<dbReference type="InterPro" id="IPR003594">
    <property type="entry name" value="HATPase_dom"/>
</dbReference>
<dbReference type="InterPro" id="IPR003661">
    <property type="entry name" value="HisK_dim/P_dom"/>
</dbReference>
<dbReference type="InterPro" id="IPR036890">
    <property type="entry name" value="HATPase_C_sf"/>
</dbReference>
<comment type="subcellular location">
    <subcellularLocation>
        <location evidence="2">Cell inner membrane</location>
        <topology evidence="2">Multi-pass membrane protein</topology>
    </subcellularLocation>
</comment>
<evidence type="ECO:0000256" key="3">
    <source>
        <dbReference type="ARBA" id="ARBA00012438"/>
    </source>
</evidence>
<feature type="domain" description="HAMP" evidence="13">
    <location>
        <begin position="87"/>
        <end position="139"/>
    </location>
</feature>
<evidence type="ECO:0000256" key="1">
    <source>
        <dbReference type="ARBA" id="ARBA00000085"/>
    </source>
</evidence>
<evidence type="ECO:0000256" key="6">
    <source>
        <dbReference type="ARBA" id="ARBA00022692"/>
    </source>
</evidence>
<proteinExistence type="predicted"/>
<dbReference type="Proteomes" id="UP000825886">
    <property type="component" value="Chromosome"/>
</dbReference>
<keyword evidence="5 14" id="KW-0808">Transferase</keyword>
<evidence type="ECO:0000256" key="11">
    <source>
        <dbReference type="SAM" id="Phobius"/>
    </source>
</evidence>
<keyword evidence="7 14" id="KW-0418">Kinase</keyword>
<name>A0ABX9AT43_9ENTR</name>
<dbReference type="NCBIfam" id="NF008025">
    <property type="entry name" value="PRK10755.1"/>
    <property type="match status" value="1"/>
</dbReference>
<evidence type="ECO:0000313" key="14">
    <source>
        <dbReference type="EMBL" id="QZN98198.1"/>
    </source>
</evidence>
<dbReference type="InterPro" id="IPR003660">
    <property type="entry name" value="HAMP_dom"/>
</dbReference>
<feature type="transmembrane region" description="Helical" evidence="11">
    <location>
        <begin position="12"/>
        <end position="32"/>
    </location>
</feature>
<evidence type="ECO:0000256" key="10">
    <source>
        <dbReference type="ARBA" id="ARBA00023136"/>
    </source>
</evidence>
<dbReference type="PANTHER" id="PTHR45436">
    <property type="entry name" value="SENSOR HISTIDINE KINASE YKOH"/>
    <property type="match status" value="1"/>
</dbReference>
<dbReference type="Gene3D" id="1.10.287.130">
    <property type="match status" value="1"/>
</dbReference>
<evidence type="ECO:0000256" key="2">
    <source>
        <dbReference type="ARBA" id="ARBA00004429"/>
    </source>
</evidence>
<evidence type="ECO:0000259" key="12">
    <source>
        <dbReference type="PROSITE" id="PS50109"/>
    </source>
</evidence>
<keyword evidence="15" id="KW-1185">Reference proteome</keyword>
<feature type="transmembrane region" description="Helical" evidence="11">
    <location>
        <begin position="64"/>
        <end position="86"/>
    </location>
</feature>
<dbReference type="Pfam" id="PF02518">
    <property type="entry name" value="HATPase_c"/>
    <property type="match status" value="1"/>
</dbReference>
<keyword evidence="10 11" id="KW-0472">Membrane</keyword>
<dbReference type="Pfam" id="PF00512">
    <property type="entry name" value="HisKA"/>
    <property type="match status" value="1"/>
</dbReference>
<dbReference type="Gene3D" id="6.10.340.10">
    <property type="match status" value="1"/>
</dbReference>
<gene>
    <name evidence="14" type="primary">pmrB</name>
    <name evidence="14" type="ORF">K6K13_21390</name>
</gene>
<sequence length="356" mass="39675">MSPPAASMRWRLIIALGCILLTCQLISVAWLWHESKEQIEFLVDKTLSEHARNEHIAKEIRESIASLSIPSLVMVLASLFLSIQAVNWITRPLSRLAAELGNRSAENLEPIADYQQVEEIAAVTRSMNQLFVRLNETLERERQFTADVAHELRTPLACIRLHLELQQQRHGVDCQPLIARIDTMTRTVEQLLQLARAAVAFSSGHYQQVSLAQDVIVPIQDTVEEMASQRNQRIDWQISEGAVAIQGDATLLQLLLRNLIENAHRYSPPESTITVRLTADPQITLQVRDQGPGIDESKVGELSKAFVRMDTRYGSIGLGLSIVTRVAQLHHGALTLSNLPEGNGTLAEVTFPPLLS</sequence>
<dbReference type="SMART" id="SM00388">
    <property type="entry name" value="HisKA"/>
    <property type="match status" value="1"/>
</dbReference>
<dbReference type="InterPro" id="IPR004358">
    <property type="entry name" value="Sig_transdc_His_kin-like_C"/>
</dbReference>
<accession>A0ABX9AT43</accession>
<feature type="domain" description="Histidine kinase" evidence="12">
    <location>
        <begin position="147"/>
        <end position="355"/>
    </location>
</feature>
<dbReference type="InterPro" id="IPR036097">
    <property type="entry name" value="HisK_dim/P_sf"/>
</dbReference>
<evidence type="ECO:0000256" key="5">
    <source>
        <dbReference type="ARBA" id="ARBA00022679"/>
    </source>
</evidence>
<dbReference type="EC" id="2.7.13.3" evidence="3"/>
<protein>
    <recommendedName>
        <fullName evidence="3">histidine kinase</fullName>
        <ecNumber evidence="3">2.7.13.3</ecNumber>
    </recommendedName>
</protein>
<evidence type="ECO:0000256" key="7">
    <source>
        <dbReference type="ARBA" id="ARBA00022777"/>
    </source>
</evidence>
<evidence type="ECO:0000259" key="13">
    <source>
        <dbReference type="PROSITE" id="PS50885"/>
    </source>
</evidence>
<dbReference type="Gene3D" id="3.30.565.10">
    <property type="entry name" value="Histidine kinase-like ATPase, C-terminal domain"/>
    <property type="match status" value="1"/>
</dbReference>
<evidence type="ECO:0000256" key="4">
    <source>
        <dbReference type="ARBA" id="ARBA00022553"/>
    </source>
</evidence>
<organism evidence="14 15">
    <name type="scientific">Symbiopectobacterium purcellii</name>
    <dbReference type="NCBI Taxonomy" id="2871826"/>
    <lineage>
        <taxon>Bacteria</taxon>
        <taxon>Pseudomonadati</taxon>
        <taxon>Pseudomonadota</taxon>
        <taxon>Gammaproteobacteria</taxon>
        <taxon>Enterobacterales</taxon>
        <taxon>Enterobacteriaceae</taxon>
    </lineage>
</organism>
<dbReference type="CDD" id="cd00082">
    <property type="entry name" value="HisKA"/>
    <property type="match status" value="1"/>
</dbReference>
<dbReference type="SMART" id="SM00387">
    <property type="entry name" value="HATPase_c"/>
    <property type="match status" value="1"/>
</dbReference>
<keyword evidence="9" id="KW-0902">Two-component regulatory system</keyword>
<dbReference type="GO" id="GO:0004673">
    <property type="term" value="F:protein histidine kinase activity"/>
    <property type="evidence" value="ECO:0007669"/>
    <property type="project" value="UniProtKB-EC"/>
</dbReference>
<evidence type="ECO:0000256" key="8">
    <source>
        <dbReference type="ARBA" id="ARBA00022989"/>
    </source>
</evidence>
<dbReference type="InterPro" id="IPR005467">
    <property type="entry name" value="His_kinase_dom"/>
</dbReference>
<reference evidence="14 15" key="1">
    <citation type="submission" date="2021-08" db="EMBL/GenBank/DDBJ databases">
        <title>Culture and genomic analysis of Symbiopectobacterium purcellii sp. nov. gen. nov., isolated from the leafhopper Empoasca decipiens.</title>
        <authorList>
            <person name="Nadal-Jimenez P."/>
            <person name="Siozios S."/>
            <person name="Halliday N."/>
            <person name="Camara M."/>
            <person name="Hurst G.D.D."/>
        </authorList>
    </citation>
    <scope>NUCLEOTIDE SEQUENCE [LARGE SCALE GENOMIC DNA]</scope>
    <source>
        <strain evidence="14 15">SyEd1</strain>
    </source>
</reference>
<dbReference type="InterPro" id="IPR050428">
    <property type="entry name" value="TCS_sensor_his_kinase"/>
</dbReference>